<evidence type="ECO:0000313" key="6">
    <source>
        <dbReference type="Proteomes" id="UP001652394"/>
    </source>
</evidence>
<dbReference type="PANTHER" id="PTHR43280:SF28">
    <property type="entry name" value="HTH-TYPE TRANSCRIPTIONAL ACTIVATOR RHAS"/>
    <property type="match status" value="1"/>
</dbReference>
<keyword evidence="1" id="KW-0805">Transcription regulation</keyword>
<accession>A0ABT2TA29</accession>
<dbReference type="EMBL" id="JAOQJX010000006">
    <property type="protein sequence ID" value="MCU6747137.1"/>
    <property type="molecule type" value="Genomic_DNA"/>
</dbReference>
<proteinExistence type="predicted"/>
<keyword evidence="6" id="KW-1185">Reference proteome</keyword>
<dbReference type="PROSITE" id="PS00041">
    <property type="entry name" value="HTH_ARAC_FAMILY_1"/>
    <property type="match status" value="1"/>
</dbReference>
<dbReference type="SMART" id="SM00342">
    <property type="entry name" value="HTH_ARAC"/>
    <property type="match status" value="1"/>
</dbReference>
<evidence type="ECO:0000256" key="2">
    <source>
        <dbReference type="ARBA" id="ARBA00023125"/>
    </source>
</evidence>
<protein>
    <submittedName>
        <fullName evidence="5">AraC family transcriptional regulator</fullName>
    </submittedName>
</protein>
<gene>
    <name evidence="5" type="ORF">OCV51_05645</name>
</gene>
<evidence type="ECO:0000259" key="4">
    <source>
        <dbReference type="PROSITE" id="PS01124"/>
    </source>
</evidence>
<dbReference type="PRINTS" id="PR00032">
    <property type="entry name" value="HTHARAC"/>
</dbReference>
<name>A0ABT2TA29_9FIRM</name>
<keyword evidence="3" id="KW-0804">Transcription</keyword>
<dbReference type="InterPro" id="IPR018062">
    <property type="entry name" value="HTH_AraC-typ_CS"/>
</dbReference>
<dbReference type="Proteomes" id="UP001652394">
    <property type="component" value="Unassembled WGS sequence"/>
</dbReference>
<evidence type="ECO:0000313" key="5">
    <source>
        <dbReference type="EMBL" id="MCU6747137.1"/>
    </source>
</evidence>
<dbReference type="PROSITE" id="PS01124">
    <property type="entry name" value="HTH_ARAC_FAMILY_2"/>
    <property type="match status" value="1"/>
</dbReference>
<dbReference type="RefSeq" id="WP_059066436.1">
    <property type="nucleotide sequence ID" value="NZ_JAOQJX010000006.1"/>
</dbReference>
<reference evidence="5 6" key="1">
    <citation type="journal article" date="2021" name="ISME Commun">
        <title>Automated analysis of genomic sequences facilitates high-throughput and comprehensive description of bacteria.</title>
        <authorList>
            <person name="Hitch T.C.A."/>
        </authorList>
    </citation>
    <scope>NUCLEOTIDE SEQUENCE [LARGE SCALE GENOMIC DNA]</scope>
    <source>
        <strain evidence="5 6">H2_18</strain>
    </source>
</reference>
<dbReference type="Gene3D" id="2.60.120.10">
    <property type="entry name" value="Jelly Rolls"/>
    <property type="match status" value="1"/>
</dbReference>
<dbReference type="InterPro" id="IPR018060">
    <property type="entry name" value="HTH_AraC"/>
</dbReference>
<dbReference type="InterPro" id="IPR003313">
    <property type="entry name" value="AraC-bd"/>
</dbReference>
<sequence>MKHILFEGSMEGFSISRIVRDFDYTMPDVHIHYNDYEVYYLLEGERYYFIGTRMYHITPGTLLFIKRNVIHKTGLVKEAHHDRILLEISHALLHHIFSSTGEIKLSSFFRKDCIILPLHTEEQHFIKNLLLCVSREIQRKEDGWRLLIQNKIAELFIFALRHADISSASAVPTAKNPRHRQAEAIAAYIAEQYDEPLTLSSVAAHFYMNKCYLSRIFKECTGFTVLEYLHTQRIQKARSLLVQNDRNISAVSEAVGYDNLTYFERIFKKYTGMTPLQYRKQYIC</sequence>
<organism evidence="5 6">
    <name type="scientific">Faecalicatena acetigenes</name>
    <dbReference type="NCBI Taxonomy" id="2981790"/>
    <lineage>
        <taxon>Bacteria</taxon>
        <taxon>Bacillati</taxon>
        <taxon>Bacillota</taxon>
        <taxon>Clostridia</taxon>
        <taxon>Lachnospirales</taxon>
        <taxon>Lachnospiraceae</taxon>
        <taxon>Faecalicatena</taxon>
    </lineage>
</organism>
<evidence type="ECO:0000256" key="3">
    <source>
        <dbReference type="ARBA" id="ARBA00023163"/>
    </source>
</evidence>
<dbReference type="Gene3D" id="1.10.10.60">
    <property type="entry name" value="Homeodomain-like"/>
    <property type="match status" value="2"/>
</dbReference>
<dbReference type="InterPro" id="IPR014710">
    <property type="entry name" value="RmlC-like_jellyroll"/>
</dbReference>
<dbReference type="SUPFAM" id="SSF46689">
    <property type="entry name" value="Homeodomain-like"/>
    <property type="match status" value="2"/>
</dbReference>
<dbReference type="InterPro" id="IPR020449">
    <property type="entry name" value="Tscrpt_reg_AraC-type_HTH"/>
</dbReference>
<feature type="domain" description="HTH araC/xylS-type" evidence="4">
    <location>
        <begin position="183"/>
        <end position="281"/>
    </location>
</feature>
<comment type="caution">
    <text evidence="5">The sequence shown here is derived from an EMBL/GenBank/DDBJ whole genome shotgun (WGS) entry which is preliminary data.</text>
</comment>
<dbReference type="Pfam" id="PF02311">
    <property type="entry name" value="AraC_binding"/>
    <property type="match status" value="1"/>
</dbReference>
<dbReference type="InterPro" id="IPR037923">
    <property type="entry name" value="HTH-like"/>
</dbReference>
<keyword evidence="2" id="KW-0238">DNA-binding</keyword>
<dbReference type="SUPFAM" id="SSF51215">
    <property type="entry name" value="Regulatory protein AraC"/>
    <property type="match status" value="1"/>
</dbReference>
<evidence type="ECO:0000256" key="1">
    <source>
        <dbReference type="ARBA" id="ARBA00023015"/>
    </source>
</evidence>
<dbReference type="Pfam" id="PF12833">
    <property type="entry name" value="HTH_18"/>
    <property type="match status" value="1"/>
</dbReference>
<dbReference type="PANTHER" id="PTHR43280">
    <property type="entry name" value="ARAC-FAMILY TRANSCRIPTIONAL REGULATOR"/>
    <property type="match status" value="1"/>
</dbReference>
<dbReference type="InterPro" id="IPR009057">
    <property type="entry name" value="Homeodomain-like_sf"/>
</dbReference>